<sequence length="154" mass="16271">MTSPRTTAYRALSRRQRRALVLASAAVLAAGVLVALAGVSGLALWALIGCYALGSAGLSWSVGFVDALPDRALDERQQAVRDRAHRAAYPAVSWYVLALLALLGGYPAAFTGPWRMLVAAAGLAALMLPTWIVAWLEPDPTPDEPDALSAERTS</sequence>
<evidence type="ECO:0000313" key="2">
    <source>
        <dbReference type="EMBL" id="ADI15604.1"/>
    </source>
</evidence>
<reference evidence="3" key="1">
    <citation type="submission" date="2010-05" db="EMBL/GenBank/DDBJ databases">
        <title>The complete genome of Truepera radiovictris DSM 17093.</title>
        <authorList>
            <consortium name="US DOE Joint Genome Institute (JGI-PGF)"/>
            <person name="Lucas S."/>
            <person name="Copeland A."/>
            <person name="Lapidus A."/>
            <person name="Glavina del Rio T."/>
            <person name="Dalin E."/>
            <person name="Tice H."/>
            <person name="Bruce D."/>
            <person name="Goodwin L."/>
            <person name="Pitluck S."/>
            <person name="Kyrpides N."/>
            <person name="Mavromatis K."/>
            <person name="Ovchinnikova G."/>
            <person name="Munk A.C."/>
            <person name="Detter J.C."/>
            <person name="Han C."/>
            <person name="Tapia R."/>
            <person name="Land M."/>
            <person name="Hauser L."/>
            <person name="Markowitz V."/>
            <person name="Cheng J.-F."/>
            <person name="Hugenholtz P."/>
            <person name="Woyke T."/>
            <person name="Wu D."/>
            <person name="Tindall B."/>
            <person name="Pomrenke H.G."/>
            <person name="Brambilla E."/>
            <person name="Klenk H.-P."/>
            <person name="Eisen J.A."/>
        </authorList>
    </citation>
    <scope>NUCLEOTIDE SEQUENCE [LARGE SCALE GENOMIC DNA]</scope>
    <source>
        <strain evidence="3">DSM 17093 / CIP 108686 / LMG 22925 / RQ-24</strain>
    </source>
</reference>
<reference evidence="2 3" key="2">
    <citation type="journal article" date="2011" name="Stand. Genomic Sci.">
        <title>Complete genome sequence of Truepera radiovictrix type strain (RQ-24).</title>
        <authorList>
            <person name="Ivanova N."/>
            <person name="Rohde C."/>
            <person name="Munk C."/>
            <person name="Nolan M."/>
            <person name="Lucas S."/>
            <person name="Del Rio T.G."/>
            <person name="Tice H."/>
            <person name="Deshpande S."/>
            <person name="Cheng J.F."/>
            <person name="Tapia R."/>
            <person name="Han C."/>
            <person name="Goodwin L."/>
            <person name="Pitluck S."/>
            <person name="Liolios K."/>
            <person name="Mavromatis K."/>
            <person name="Mikhailova N."/>
            <person name="Pati A."/>
            <person name="Chen A."/>
            <person name="Palaniappan K."/>
            <person name="Land M."/>
            <person name="Hauser L."/>
            <person name="Chang Y.J."/>
            <person name="Jeffries C.D."/>
            <person name="Brambilla E."/>
            <person name="Rohde M."/>
            <person name="Goker M."/>
            <person name="Tindall B.J."/>
            <person name="Woyke T."/>
            <person name="Bristow J."/>
            <person name="Eisen J.A."/>
            <person name="Markowitz V."/>
            <person name="Hugenholtz P."/>
            <person name="Kyrpides N.C."/>
            <person name="Klenk H.P."/>
            <person name="Lapidus A."/>
        </authorList>
    </citation>
    <scope>NUCLEOTIDE SEQUENCE [LARGE SCALE GENOMIC DNA]</scope>
    <source>
        <strain evidence="3">DSM 17093 / CIP 108686 / LMG 22925 / RQ-24</strain>
    </source>
</reference>
<dbReference type="SUPFAM" id="SSF103473">
    <property type="entry name" value="MFS general substrate transporter"/>
    <property type="match status" value="1"/>
</dbReference>
<dbReference type="InterPro" id="IPR036259">
    <property type="entry name" value="MFS_trans_sf"/>
</dbReference>
<dbReference type="Proteomes" id="UP000000379">
    <property type="component" value="Chromosome"/>
</dbReference>
<feature type="transmembrane region" description="Helical" evidence="1">
    <location>
        <begin position="88"/>
        <end position="110"/>
    </location>
</feature>
<keyword evidence="1" id="KW-1133">Transmembrane helix</keyword>
<dbReference type="HOGENOM" id="CLU_1703465_0_0_0"/>
<keyword evidence="3" id="KW-1185">Reference proteome</keyword>
<feature type="transmembrane region" description="Helical" evidence="1">
    <location>
        <begin position="116"/>
        <end position="136"/>
    </location>
</feature>
<name>D7CTQ7_TRURR</name>
<feature type="transmembrane region" description="Helical" evidence="1">
    <location>
        <begin position="45"/>
        <end position="68"/>
    </location>
</feature>
<dbReference type="KEGG" id="tra:Trad_2496"/>
<keyword evidence="1" id="KW-0812">Transmembrane</keyword>
<gene>
    <name evidence="2" type="ordered locus">Trad_2496</name>
</gene>
<dbReference type="AlphaFoldDB" id="D7CTQ7"/>
<dbReference type="EMBL" id="CP002049">
    <property type="protein sequence ID" value="ADI15604.1"/>
    <property type="molecule type" value="Genomic_DNA"/>
</dbReference>
<proteinExistence type="predicted"/>
<evidence type="ECO:0000256" key="1">
    <source>
        <dbReference type="SAM" id="Phobius"/>
    </source>
</evidence>
<keyword evidence="1" id="KW-0472">Membrane</keyword>
<feature type="transmembrane region" description="Helical" evidence="1">
    <location>
        <begin position="20"/>
        <end position="39"/>
    </location>
</feature>
<dbReference type="STRING" id="649638.Trad_2496"/>
<accession>D7CTQ7</accession>
<organism evidence="2 3">
    <name type="scientific">Truepera radiovictrix (strain DSM 17093 / CIP 108686 / LMG 22925 / RQ-24)</name>
    <dbReference type="NCBI Taxonomy" id="649638"/>
    <lineage>
        <taxon>Bacteria</taxon>
        <taxon>Thermotogati</taxon>
        <taxon>Deinococcota</taxon>
        <taxon>Deinococci</taxon>
        <taxon>Trueperales</taxon>
        <taxon>Trueperaceae</taxon>
        <taxon>Truepera</taxon>
    </lineage>
</organism>
<protein>
    <submittedName>
        <fullName evidence="2">Uncharacterized protein</fullName>
    </submittedName>
</protein>
<dbReference type="RefSeq" id="WP_013178965.1">
    <property type="nucleotide sequence ID" value="NC_014221.1"/>
</dbReference>
<evidence type="ECO:0000313" key="3">
    <source>
        <dbReference type="Proteomes" id="UP000000379"/>
    </source>
</evidence>